<dbReference type="InterPro" id="IPR023395">
    <property type="entry name" value="MCP_dom_sf"/>
</dbReference>
<evidence type="ECO:0000313" key="15">
    <source>
        <dbReference type="Proteomes" id="UP000572817"/>
    </source>
</evidence>
<keyword evidence="9 11" id="KW-0472">Membrane</keyword>
<dbReference type="PROSITE" id="PS50920">
    <property type="entry name" value="SOLCAR"/>
    <property type="match status" value="3"/>
</dbReference>
<dbReference type="GO" id="GO:0035434">
    <property type="term" value="P:copper ion transmembrane transport"/>
    <property type="evidence" value="ECO:0007669"/>
    <property type="project" value="UniProtKB-ARBA"/>
</dbReference>
<dbReference type="GO" id="GO:0005315">
    <property type="term" value="F:phosphate transmembrane transporter activity"/>
    <property type="evidence" value="ECO:0007669"/>
    <property type="project" value="InterPro"/>
</dbReference>
<dbReference type="PANTHER" id="PTHR45671">
    <property type="entry name" value="SOLUTE CARRIER FAMILY 25 (MITOCHONDRIAL CARRIER PHOSPHATE CARRIER), MEMBER 3, LIKE-RELATED-RELATED"/>
    <property type="match status" value="1"/>
</dbReference>
<evidence type="ECO:0000256" key="8">
    <source>
        <dbReference type="ARBA" id="ARBA00023128"/>
    </source>
</evidence>
<evidence type="ECO:0000256" key="13">
    <source>
        <dbReference type="SAM" id="MobiDB-lite"/>
    </source>
</evidence>
<feature type="repeat" description="Solcar" evidence="11">
    <location>
        <begin position="182"/>
        <end position="267"/>
    </location>
</feature>
<comment type="similarity">
    <text evidence="2 12">Belongs to the mitochondrial carrier (TC 2.A.29) family.</text>
</comment>
<evidence type="ECO:0000256" key="1">
    <source>
        <dbReference type="ARBA" id="ARBA00004448"/>
    </source>
</evidence>
<organism evidence="14 15">
    <name type="scientific">Botryosphaeria dothidea</name>
    <dbReference type="NCBI Taxonomy" id="55169"/>
    <lineage>
        <taxon>Eukaryota</taxon>
        <taxon>Fungi</taxon>
        <taxon>Dikarya</taxon>
        <taxon>Ascomycota</taxon>
        <taxon>Pezizomycotina</taxon>
        <taxon>Dothideomycetes</taxon>
        <taxon>Dothideomycetes incertae sedis</taxon>
        <taxon>Botryosphaeriales</taxon>
        <taxon>Botryosphaeriaceae</taxon>
        <taxon>Botryosphaeria</taxon>
    </lineage>
</organism>
<keyword evidence="4 11" id="KW-0812">Transmembrane</keyword>
<dbReference type="Proteomes" id="UP000572817">
    <property type="component" value="Unassembled WGS sequence"/>
</dbReference>
<evidence type="ECO:0000256" key="7">
    <source>
        <dbReference type="ARBA" id="ARBA00022989"/>
    </source>
</evidence>
<keyword evidence="15" id="KW-1185">Reference proteome</keyword>
<feature type="region of interest" description="Disordered" evidence="13">
    <location>
        <begin position="14"/>
        <end position="39"/>
    </location>
</feature>
<gene>
    <name evidence="14" type="ORF">GTA08_BOTSDO13401</name>
</gene>
<evidence type="ECO:0000256" key="12">
    <source>
        <dbReference type="RuleBase" id="RU000488"/>
    </source>
</evidence>
<evidence type="ECO:0000256" key="6">
    <source>
        <dbReference type="ARBA" id="ARBA00022792"/>
    </source>
</evidence>
<evidence type="ECO:0000256" key="3">
    <source>
        <dbReference type="ARBA" id="ARBA00022448"/>
    </source>
</evidence>
<dbReference type="AlphaFoldDB" id="A0A8H4N8E6"/>
<proteinExistence type="inferred from homology"/>
<feature type="repeat" description="Solcar" evidence="11">
    <location>
        <begin position="85"/>
        <end position="169"/>
    </location>
</feature>
<feature type="repeat" description="Solcar" evidence="11">
    <location>
        <begin position="283"/>
        <end position="367"/>
    </location>
</feature>
<dbReference type="OrthoDB" id="427452at2759"/>
<dbReference type="PANTHER" id="PTHR45671:SF10">
    <property type="entry name" value="SOLUTE CARRIER FAMILY 25 MEMBER 3"/>
    <property type="match status" value="1"/>
</dbReference>
<protein>
    <submittedName>
        <fullName evidence="14">Mitochondrial phosphate carrier protein 2</fullName>
    </submittedName>
</protein>
<name>A0A8H4N8E6_9PEZI</name>
<evidence type="ECO:0000256" key="9">
    <source>
        <dbReference type="ARBA" id="ARBA00023136"/>
    </source>
</evidence>
<keyword evidence="5" id="KW-0677">Repeat</keyword>
<comment type="caution">
    <text evidence="14">The sequence shown here is derived from an EMBL/GenBank/DDBJ whole genome shotgun (WGS) entry which is preliminary data.</text>
</comment>
<dbReference type="GO" id="GO:0005743">
    <property type="term" value="C:mitochondrial inner membrane"/>
    <property type="evidence" value="ECO:0007669"/>
    <property type="project" value="UniProtKB-SubCell"/>
</dbReference>
<comment type="subcellular location">
    <subcellularLocation>
        <location evidence="1">Mitochondrion inner membrane</location>
        <topology evidence="1">Multi-pass membrane protein</topology>
    </subcellularLocation>
</comment>
<dbReference type="GO" id="GO:1990547">
    <property type="term" value="P:mitochondrial phosphate ion transmembrane transport"/>
    <property type="evidence" value="ECO:0007669"/>
    <property type="project" value="InterPro"/>
</dbReference>
<dbReference type="InterPro" id="IPR018108">
    <property type="entry name" value="MCP_transmembrane"/>
</dbReference>
<evidence type="ECO:0000256" key="10">
    <source>
        <dbReference type="ARBA" id="ARBA00054508"/>
    </source>
</evidence>
<evidence type="ECO:0000256" key="5">
    <source>
        <dbReference type="ARBA" id="ARBA00022737"/>
    </source>
</evidence>
<dbReference type="Pfam" id="PF00153">
    <property type="entry name" value="Mito_carr"/>
    <property type="match status" value="3"/>
</dbReference>
<evidence type="ECO:0000313" key="14">
    <source>
        <dbReference type="EMBL" id="KAF4311068.1"/>
    </source>
</evidence>
<dbReference type="FunFam" id="1.50.40.10:FF:000131">
    <property type="entry name" value="Mitochondrial phosphate carrier protein 2"/>
    <property type="match status" value="1"/>
</dbReference>
<reference evidence="14" key="1">
    <citation type="submission" date="2020-04" db="EMBL/GenBank/DDBJ databases">
        <title>Genome Assembly and Annotation of Botryosphaeria dothidea sdau 11-99, a Latent Pathogen of Apple Fruit Ring Rot in China.</title>
        <authorList>
            <person name="Yu C."/>
            <person name="Diao Y."/>
            <person name="Lu Q."/>
            <person name="Zhao J."/>
            <person name="Cui S."/>
            <person name="Peng C."/>
            <person name="He B."/>
            <person name="Liu H."/>
        </authorList>
    </citation>
    <scope>NUCLEOTIDE SEQUENCE [LARGE SCALE GENOMIC DNA]</scope>
    <source>
        <strain evidence="14">Sdau11-99</strain>
    </source>
</reference>
<dbReference type="FunFam" id="1.50.40.10:FF:000076">
    <property type="entry name" value="Mitochondrial phosphate carrier protein 2"/>
    <property type="match status" value="1"/>
</dbReference>
<accession>A0A8H4N8E6</accession>
<keyword evidence="6" id="KW-0999">Mitochondrion inner membrane</keyword>
<dbReference type="InterPro" id="IPR044677">
    <property type="entry name" value="SLC25A3/Pic2/Mir1-like"/>
</dbReference>
<keyword evidence="7" id="KW-1133">Transmembrane helix</keyword>
<comment type="function">
    <text evidence="10">Transport of phosphate groups from the cytosol to the mitochondrial matrix.</text>
</comment>
<dbReference type="EMBL" id="WWBZ02000011">
    <property type="protein sequence ID" value="KAF4311068.1"/>
    <property type="molecule type" value="Genomic_DNA"/>
</dbReference>
<evidence type="ECO:0000256" key="4">
    <source>
        <dbReference type="ARBA" id="ARBA00022692"/>
    </source>
</evidence>
<evidence type="ECO:0000256" key="11">
    <source>
        <dbReference type="PROSITE-ProRule" id="PRU00282"/>
    </source>
</evidence>
<keyword evidence="3 12" id="KW-0813">Transport</keyword>
<evidence type="ECO:0000256" key="2">
    <source>
        <dbReference type="ARBA" id="ARBA00006375"/>
    </source>
</evidence>
<dbReference type="Gene3D" id="1.50.40.10">
    <property type="entry name" value="Mitochondrial carrier domain"/>
    <property type="match status" value="2"/>
</dbReference>
<keyword evidence="8" id="KW-0496">Mitochondrion</keyword>
<dbReference type="SUPFAM" id="SSF103506">
    <property type="entry name" value="Mitochondrial carrier"/>
    <property type="match status" value="1"/>
</dbReference>
<sequence length="384" mass="41521">MPSPLFPSAAALRNTFPSTTALTPPPESAKTSSRSKYPPARQELYGAWSAIDDAKANAGQLSEQAVEELSAKAQPSGKIELYSGQYYAACTFGGLLACGLTHTAVTPLDLVKCRRQVDANLYKGNFEAWGKIARAEGFRGIFTGWGPTFLGYSAQGAFKYGGYEYFKKFYSDLAGPENAVKYKTLLYLTASASAEFIADIALCPFEAVKVRIQTTIPPFAKGTFDGISKVTAKEGTAGLFKGLYPLWGRQIPYTMMKFASFETIVEAIYNYLPGKKDDYGKGAQTAVSFSGGYLAGILCAIVSHPADVMVSKLNAERQPGEAFGAAIKRIYSKIGFSGLWNGLPVRIVMIGTLTGLQWMIYDYFKIYMGFPTTGGPAPAPEKSE</sequence>